<accession>X1SEP1</accession>
<protein>
    <submittedName>
        <fullName evidence="1">Uncharacterized protein</fullName>
    </submittedName>
</protein>
<dbReference type="PANTHER" id="PTHR34203">
    <property type="entry name" value="METHYLTRANSFERASE, FKBM FAMILY PROTEIN"/>
    <property type="match status" value="1"/>
</dbReference>
<dbReference type="InterPro" id="IPR029063">
    <property type="entry name" value="SAM-dependent_MTases_sf"/>
</dbReference>
<feature type="non-terminal residue" evidence="1">
    <location>
        <position position="106"/>
    </location>
</feature>
<proteinExistence type="predicted"/>
<dbReference type="NCBIfam" id="TIGR01444">
    <property type="entry name" value="fkbM_fam"/>
    <property type="match status" value="1"/>
</dbReference>
<dbReference type="Gene3D" id="3.40.50.150">
    <property type="entry name" value="Vaccinia Virus protein VP39"/>
    <property type="match status" value="1"/>
</dbReference>
<comment type="caution">
    <text evidence="1">The sequence shown here is derived from an EMBL/GenBank/DDBJ whole genome shotgun (WGS) entry which is preliminary data.</text>
</comment>
<dbReference type="SUPFAM" id="SSF53335">
    <property type="entry name" value="S-adenosyl-L-methionine-dependent methyltransferases"/>
    <property type="match status" value="1"/>
</dbReference>
<dbReference type="InterPro" id="IPR006342">
    <property type="entry name" value="FkbM_mtfrase"/>
</dbReference>
<organism evidence="1">
    <name type="scientific">marine sediment metagenome</name>
    <dbReference type="NCBI Taxonomy" id="412755"/>
    <lineage>
        <taxon>unclassified sequences</taxon>
        <taxon>metagenomes</taxon>
        <taxon>ecological metagenomes</taxon>
    </lineage>
</organism>
<dbReference type="AlphaFoldDB" id="X1SEP1"/>
<dbReference type="EMBL" id="BARW01004754">
    <property type="protein sequence ID" value="GAI66269.1"/>
    <property type="molecule type" value="Genomic_DNA"/>
</dbReference>
<name>X1SEP1_9ZZZZ</name>
<dbReference type="InterPro" id="IPR052514">
    <property type="entry name" value="SAM-dependent_MTase"/>
</dbReference>
<sequence>MQAYLFDDFRVEIDERATVPGHCWHGQYRDGIPVKLTSDLERFFYKLTLGYENPVVLDIGANDGVFSLTAAVNQHIRCFAFEPAPSNYDILQRNIALNNLEDRVKT</sequence>
<evidence type="ECO:0000313" key="1">
    <source>
        <dbReference type="EMBL" id="GAI66269.1"/>
    </source>
</evidence>
<gene>
    <name evidence="1" type="ORF">S12H4_10877</name>
</gene>
<reference evidence="1" key="1">
    <citation type="journal article" date="2014" name="Front. Microbiol.">
        <title>High frequency of phylogenetically diverse reductive dehalogenase-homologous genes in deep subseafloor sedimentary metagenomes.</title>
        <authorList>
            <person name="Kawai M."/>
            <person name="Futagami T."/>
            <person name="Toyoda A."/>
            <person name="Takaki Y."/>
            <person name="Nishi S."/>
            <person name="Hori S."/>
            <person name="Arai W."/>
            <person name="Tsubouchi T."/>
            <person name="Morono Y."/>
            <person name="Uchiyama I."/>
            <person name="Ito T."/>
            <person name="Fujiyama A."/>
            <person name="Inagaki F."/>
            <person name="Takami H."/>
        </authorList>
    </citation>
    <scope>NUCLEOTIDE SEQUENCE</scope>
    <source>
        <strain evidence="1">Expedition CK06-06</strain>
    </source>
</reference>
<dbReference type="PANTHER" id="PTHR34203:SF15">
    <property type="entry name" value="SLL1173 PROTEIN"/>
    <property type="match status" value="1"/>
</dbReference>